<dbReference type="EMBL" id="VTFR01000014">
    <property type="protein sequence ID" value="TYT29228.1"/>
    <property type="molecule type" value="Genomic_DNA"/>
</dbReference>
<dbReference type="Proteomes" id="UP000323910">
    <property type="component" value="Unassembled WGS sequence"/>
</dbReference>
<gene>
    <name evidence="2" type="ORF">FZO59_20760</name>
</gene>
<feature type="domain" description="DUF5983" evidence="1">
    <location>
        <begin position="7"/>
        <end position="97"/>
    </location>
</feature>
<sequence>MLMKLIFCSTAHMEKTDTFALKDIASWGESYPWVLDTTYGYILDIGGVSYPLLKMKRAGLSKSLRKFVFHMQRKHKANYIHFDCDANPVEGEDTFDW</sequence>
<dbReference type="RefSeq" id="WP_129036148.1">
    <property type="nucleotide sequence ID" value="NZ_SDDX01000027.1"/>
</dbReference>
<evidence type="ECO:0000313" key="2">
    <source>
        <dbReference type="EMBL" id="TYT29228.1"/>
    </source>
</evidence>
<dbReference type="InterPro" id="IPR046025">
    <property type="entry name" value="DUF5983"/>
</dbReference>
<dbReference type="Pfam" id="PF19419">
    <property type="entry name" value="DUF5983"/>
    <property type="match status" value="1"/>
</dbReference>
<organism evidence="2 3">
    <name type="scientific">Lelliottia nimipressuralis</name>
    <dbReference type="NCBI Taxonomy" id="69220"/>
    <lineage>
        <taxon>Bacteria</taxon>
        <taxon>Pseudomonadati</taxon>
        <taxon>Pseudomonadota</taxon>
        <taxon>Gammaproteobacteria</taxon>
        <taxon>Enterobacterales</taxon>
        <taxon>Enterobacteriaceae</taxon>
        <taxon>Lelliottia</taxon>
    </lineage>
</organism>
<evidence type="ECO:0000259" key="1">
    <source>
        <dbReference type="Pfam" id="PF19419"/>
    </source>
</evidence>
<accession>A0ABY3NX73</accession>
<comment type="caution">
    <text evidence="2">The sequence shown here is derived from an EMBL/GenBank/DDBJ whole genome shotgun (WGS) entry which is preliminary data.</text>
</comment>
<keyword evidence="3" id="KW-1185">Reference proteome</keyword>
<evidence type="ECO:0000313" key="3">
    <source>
        <dbReference type="Proteomes" id="UP000323910"/>
    </source>
</evidence>
<reference evidence="2 3" key="1">
    <citation type="submission" date="2019-08" db="EMBL/GenBank/DDBJ databases">
        <title>The draft genome of Lelliottia nimipressuralis strain CICC 24156.</title>
        <authorList>
            <person name="Wu W."/>
            <person name="Feng Y."/>
            <person name="Zong Z."/>
        </authorList>
    </citation>
    <scope>NUCLEOTIDE SEQUENCE [LARGE SCALE GENOMIC DNA]</scope>
    <source>
        <strain evidence="2 3">CICC 24156</strain>
    </source>
</reference>
<proteinExistence type="predicted"/>
<protein>
    <recommendedName>
        <fullName evidence="1">DUF5983 domain-containing protein</fullName>
    </recommendedName>
</protein>
<name>A0ABY3NX73_9ENTR</name>